<evidence type="ECO:0000256" key="2">
    <source>
        <dbReference type="ARBA" id="ARBA00022741"/>
    </source>
</evidence>
<feature type="binding site" evidence="6">
    <location>
        <position position="226"/>
    </location>
    <ligand>
        <name>Mg(2+)</name>
        <dbReference type="ChEBI" id="CHEBI:18420"/>
    </ligand>
</feature>
<dbReference type="PANTHER" id="PTHR44329:SF288">
    <property type="entry name" value="MITOGEN-ACTIVATED PROTEIN KINASE KINASE KINASE 20"/>
    <property type="match status" value="1"/>
</dbReference>
<dbReference type="Proteomes" id="UP001054902">
    <property type="component" value="Unassembled WGS sequence"/>
</dbReference>
<evidence type="ECO:0000256" key="1">
    <source>
        <dbReference type="ARBA" id="ARBA00022679"/>
    </source>
</evidence>
<keyword evidence="2" id="KW-0547">Nucleotide-binding</keyword>
<dbReference type="SUPFAM" id="SSF56112">
    <property type="entry name" value="Protein kinase-like (PK-like)"/>
    <property type="match status" value="1"/>
</dbReference>
<reference evidence="8 9" key="1">
    <citation type="journal article" date="2021" name="Sci. Rep.">
        <title>The genome of the diatom Chaetoceros tenuissimus carries an ancient integrated fragment of an extant virus.</title>
        <authorList>
            <person name="Hongo Y."/>
            <person name="Kimura K."/>
            <person name="Takaki Y."/>
            <person name="Yoshida Y."/>
            <person name="Baba S."/>
            <person name="Kobayashi G."/>
            <person name="Nagasaki K."/>
            <person name="Hano T."/>
            <person name="Tomaru Y."/>
        </authorList>
    </citation>
    <scope>NUCLEOTIDE SEQUENCE [LARGE SCALE GENOMIC DNA]</scope>
    <source>
        <strain evidence="8 9">NIES-3715</strain>
    </source>
</reference>
<evidence type="ECO:0000256" key="4">
    <source>
        <dbReference type="ARBA" id="ARBA00022840"/>
    </source>
</evidence>
<feature type="active site" description="Proton acceptor" evidence="5">
    <location>
        <position position="208"/>
    </location>
</feature>
<dbReference type="Gene3D" id="1.10.510.10">
    <property type="entry name" value="Transferase(Phosphotransferase) domain 1"/>
    <property type="match status" value="1"/>
</dbReference>
<proteinExistence type="predicted"/>
<keyword evidence="6" id="KW-0460">Magnesium</keyword>
<keyword evidence="1" id="KW-0808">Transferase</keyword>
<dbReference type="EMBL" id="BLLK01000047">
    <property type="protein sequence ID" value="GFH54592.1"/>
    <property type="molecule type" value="Genomic_DNA"/>
</dbReference>
<keyword evidence="6" id="KW-0479">Metal-binding</keyword>
<name>A0AAD3CZ04_9STRA</name>
<feature type="domain" description="Protein kinase" evidence="7">
    <location>
        <begin position="37"/>
        <end position="347"/>
    </location>
</feature>
<protein>
    <recommendedName>
        <fullName evidence="7">Protein kinase domain-containing protein</fullName>
    </recommendedName>
</protein>
<gene>
    <name evidence="8" type="ORF">CTEN210_11068</name>
</gene>
<evidence type="ECO:0000313" key="8">
    <source>
        <dbReference type="EMBL" id="GFH54592.1"/>
    </source>
</evidence>
<accession>A0AAD3CZ04</accession>
<keyword evidence="3" id="KW-0418">Kinase</keyword>
<evidence type="ECO:0000256" key="5">
    <source>
        <dbReference type="PIRSR" id="PIRSR000615-1"/>
    </source>
</evidence>
<dbReference type="AlphaFoldDB" id="A0AAD3CZ04"/>
<dbReference type="GO" id="GO:0004674">
    <property type="term" value="F:protein serine/threonine kinase activity"/>
    <property type="evidence" value="ECO:0007669"/>
    <property type="project" value="TreeGrafter"/>
</dbReference>
<keyword evidence="4" id="KW-0067">ATP-binding</keyword>
<evidence type="ECO:0000256" key="6">
    <source>
        <dbReference type="PIRSR" id="PIRSR000615-3"/>
    </source>
</evidence>
<dbReference type="Pfam" id="PF00069">
    <property type="entry name" value="Pkinase"/>
    <property type="match status" value="1"/>
</dbReference>
<evidence type="ECO:0000256" key="3">
    <source>
        <dbReference type="ARBA" id="ARBA00022777"/>
    </source>
</evidence>
<dbReference type="InterPro" id="IPR000719">
    <property type="entry name" value="Prot_kinase_dom"/>
</dbReference>
<evidence type="ECO:0000259" key="7">
    <source>
        <dbReference type="PROSITE" id="PS50011"/>
    </source>
</evidence>
<comment type="caution">
    <text evidence="8">The sequence shown here is derived from an EMBL/GenBank/DDBJ whole genome shotgun (WGS) entry which is preliminary data.</text>
</comment>
<organism evidence="8 9">
    <name type="scientific">Chaetoceros tenuissimus</name>
    <dbReference type="NCBI Taxonomy" id="426638"/>
    <lineage>
        <taxon>Eukaryota</taxon>
        <taxon>Sar</taxon>
        <taxon>Stramenopiles</taxon>
        <taxon>Ochrophyta</taxon>
        <taxon>Bacillariophyta</taxon>
        <taxon>Coscinodiscophyceae</taxon>
        <taxon>Chaetocerotophycidae</taxon>
        <taxon>Chaetocerotales</taxon>
        <taxon>Chaetocerotaceae</taxon>
        <taxon>Chaetoceros</taxon>
    </lineage>
</organism>
<dbReference type="PROSITE" id="PS50011">
    <property type="entry name" value="PROTEIN_KINASE_DOM"/>
    <property type="match status" value="1"/>
</dbReference>
<feature type="binding site" evidence="6">
    <location>
        <position position="213"/>
    </location>
    <ligand>
        <name>Mg(2+)</name>
        <dbReference type="ChEBI" id="CHEBI:18420"/>
    </ligand>
</feature>
<dbReference type="GO" id="GO:0005524">
    <property type="term" value="F:ATP binding"/>
    <property type="evidence" value="ECO:0007669"/>
    <property type="project" value="UniProtKB-KW"/>
</dbReference>
<dbReference type="InterPro" id="IPR011009">
    <property type="entry name" value="Kinase-like_dom_sf"/>
</dbReference>
<dbReference type="Gene3D" id="3.30.200.20">
    <property type="entry name" value="Phosphorylase Kinase, domain 1"/>
    <property type="match status" value="1"/>
</dbReference>
<dbReference type="InterPro" id="IPR051681">
    <property type="entry name" value="Ser/Thr_Kinases-Pseudokinases"/>
</dbReference>
<dbReference type="SMART" id="SM00220">
    <property type="entry name" value="S_TKc"/>
    <property type="match status" value="1"/>
</dbReference>
<sequence length="355" mass="39999">MRRRCRLSLTRMGQDSSIFSEDVENDPCCPNLPIRAIALGRVLGKGGFNSVRTLEKMHFDSSDATTVTNATVLSDGDYSVLSAASNSPKDYVVKQVRRSIKSNMKYNGIIDLAKEARFLSKLSHNHIIQIVSTGGVPGDSDYFLILERLEKSLSEQLLDWQADSVKIRIPSKKAKLEKLTSRLSRFEVGRQIASALSYLHSRNIVFRDLKPDNIGIDSTGCVKIFDFGLAKELRSSFHIEGDIYKNTKNAGTRRYMAPEVFLTEQYGLSADVYSFSIILWELVTLKTPFPNLSKEEHATFVFGMNCRPNIGFGWPTLLKAIVKCCWSEEPTERLTFQQIEEALSAYIKSKDKQLS</sequence>
<dbReference type="GO" id="GO:0046872">
    <property type="term" value="F:metal ion binding"/>
    <property type="evidence" value="ECO:0007669"/>
    <property type="project" value="UniProtKB-KW"/>
</dbReference>
<keyword evidence="9" id="KW-1185">Reference proteome</keyword>
<evidence type="ECO:0000313" key="9">
    <source>
        <dbReference type="Proteomes" id="UP001054902"/>
    </source>
</evidence>
<dbReference type="PANTHER" id="PTHR44329">
    <property type="entry name" value="SERINE/THREONINE-PROTEIN KINASE TNNI3K-RELATED"/>
    <property type="match status" value="1"/>
</dbReference>